<feature type="domain" description="CBS" evidence="3">
    <location>
        <begin position="77"/>
        <end position="130"/>
    </location>
</feature>
<sequence>MTAYLVREIVRRNIPVLSPDTPIRQAAFALVDAKADAAPVVDDDGVLVGILSQRDCFRPALHASYHRQWTGRVMDQMSRDVVSIEVEEEIIRAAEMFLMHPHRVFPVLNSNQIEGLLYRSEVLRFLIHFG</sequence>
<organism evidence="4 5">
    <name type="scientific">Jannaschia pohangensis</name>
    <dbReference type="NCBI Taxonomy" id="390807"/>
    <lineage>
        <taxon>Bacteria</taxon>
        <taxon>Pseudomonadati</taxon>
        <taxon>Pseudomonadota</taxon>
        <taxon>Alphaproteobacteria</taxon>
        <taxon>Rhodobacterales</taxon>
        <taxon>Roseobacteraceae</taxon>
        <taxon>Jannaschia</taxon>
    </lineage>
</organism>
<gene>
    <name evidence="4" type="ORF">SAMN04488095_0474</name>
</gene>
<dbReference type="InterPro" id="IPR046342">
    <property type="entry name" value="CBS_dom_sf"/>
</dbReference>
<dbReference type="Pfam" id="PF00571">
    <property type="entry name" value="CBS"/>
    <property type="match status" value="2"/>
</dbReference>
<keyword evidence="1 2" id="KW-0129">CBS domain</keyword>
<dbReference type="InterPro" id="IPR051257">
    <property type="entry name" value="Diverse_CBS-Domain"/>
</dbReference>
<evidence type="ECO:0000256" key="1">
    <source>
        <dbReference type="ARBA" id="ARBA00023122"/>
    </source>
</evidence>
<reference evidence="4 5" key="1">
    <citation type="submission" date="2016-10" db="EMBL/GenBank/DDBJ databases">
        <authorList>
            <person name="de Groot N.N."/>
        </authorList>
    </citation>
    <scope>NUCLEOTIDE SEQUENCE [LARGE SCALE GENOMIC DNA]</scope>
    <source>
        <strain evidence="4 5">DSM 19073</strain>
    </source>
</reference>
<evidence type="ECO:0000313" key="4">
    <source>
        <dbReference type="EMBL" id="SFI31451.1"/>
    </source>
</evidence>
<keyword evidence="5" id="KW-1185">Reference proteome</keyword>
<evidence type="ECO:0000256" key="2">
    <source>
        <dbReference type="PROSITE-ProRule" id="PRU00703"/>
    </source>
</evidence>
<evidence type="ECO:0000259" key="3">
    <source>
        <dbReference type="PROSITE" id="PS51371"/>
    </source>
</evidence>
<dbReference type="InterPro" id="IPR000644">
    <property type="entry name" value="CBS_dom"/>
</dbReference>
<evidence type="ECO:0000313" key="5">
    <source>
        <dbReference type="Proteomes" id="UP000199110"/>
    </source>
</evidence>
<dbReference type="STRING" id="390807.SAMN04488095_0474"/>
<proteinExistence type="predicted"/>
<dbReference type="SMART" id="SM00116">
    <property type="entry name" value="CBS"/>
    <property type="match status" value="2"/>
</dbReference>
<accession>A0A1I3H706</accession>
<dbReference type="PANTHER" id="PTHR43080:SF26">
    <property type="entry name" value="REGULATORY PROTEIN"/>
    <property type="match status" value="1"/>
</dbReference>
<dbReference type="PROSITE" id="PS51371">
    <property type="entry name" value="CBS"/>
    <property type="match status" value="2"/>
</dbReference>
<protein>
    <submittedName>
        <fullName evidence="4">CBS domain-containing protein</fullName>
    </submittedName>
</protein>
<dbReference type="AlphaFoldDB" id="A0A1I3H706"/>
<feature type="domain" description="CBS" evidence="3">
    <location>
        <begin position="10"/>
        <end position="68"/>
    </location>
</feature>
<dbReference type="Proteomes" id="UP000199110">
    <property type="component" value="Unassembled WGS sequence"/>
</dbReference>
<name>A0A1I3H706_9RHOB</name>
<dbReference type="Gene3D" id="3.10.580.10">
    <property type="entry name" value="CBS-domain"/>
    <property type="match status" value="1"/>
</dbReference>
<dbReference type="RefSeq" id="WP_092776732.1">
    <property type="nucleotide sequence ID" value="NZ_FORA01000001.1"/>
</dbReference>
<dbReference type="EMBL" id="FORA01000001">
    <property type="protein sequence ID" value="SFI31451.1"/>
    <property type="molecule type" value="Genomic_DNA"/>
</dbReference>
<dbReference type="SUPFAM" id="SSF54631">
    <property type="entry name" value="CBS-domain pair"/>
    <property type="match status" value="1"/>
</dbReference>
<dbReference type="OrthoDB" id="9783590at2"/>
<dbReference type="PANTHER" id="PTHR43080">
    <property type="entry name" value="CBS DOMAIN-CONTAINING PROTEIN CBSX3, MITOCHONDRIAL"/>
    <property type="match status" value="1"/>
</dbReference>